<sequence>MSACVKSQNHNFGLSASISSTLWDISLVVRTEGITDPEVASESIKPSGRLTTRSD</sequence>
<name>A0AAQ1P2E4_9PSED</name>
<reference evidence="1 2" key="1">
    <citation type="submission" date="2018-02" db="EMBL/GenBank/DDBJ databases">
        <authorList>
            <person name="Dubost A."/>
        </authorList>
    </citation>
    <scope>NUCLEOTIDE SEQUENCE [LARGE SCALE GENOMIC DNA]</scope>
    <source>
        <strain evidence="2">JV551A3</strain>
    </source>
</reference>
<dbReference type="Proteomes" id="UP000294335">
    <property type="component" value="Unassembled WGS sequence"/>
</dbReference>
<evidence type="ECO:0000313" key="2">
    <source>
        <dbReference type="Proteomes" id="UP000294335"/>
    </source>
</evidence>
<proteinExistence type="predicted"/>
<accession>A0AAQ1P2E4</accession>
<dbReference type="EMBL" id="OPYN01000001">
    <property type="protein sequence ID" value="SPO58378.1"/>
    <property type="molecule type" value="Genomic_DNA"/>
</dbReference>
<comment type="caution">
    <text evidence="1">The sequence shown here is derived from an EMBL/GenBank/DDBJ whole genome shotgun (WGS) entry which is preliminary data.</text>
</comment>
<evidence type="ECO:0000313" key="1">
    <source>
        <dbReference type="EMBL" id="SPO58378.1"/>
    </source>
</evidence>
<protein>
    <submittedName>
        <fullName evidence="1">Uncharacterized protein</fullName>
    </submittedName>
</protein>
<gene>
    <name evidence="1" type="ORF">JV551A3_V1_10193</name>
</gene>
<organism evidence="1 2">
    <name type="scientific">Pseudomonas inefficax</name>
    <dbReference type="NCBI Taxonomy" id="2078786"/>
    <lineage>
        <taxon>Bacteria</taxon>
        <taxon>Pseudomonadati</taxon>
        <taxon>Pseudomonadota</taxon>
        <taxon>Gammaproteobacteria</taxon>
        <taxon>Pseudomonadales</taxon>
        <taxon>Pseudomonadaceae</taxon>
        <taxon>Pseudomonas</taxon>
    </lineage>
</organism>
<dbReference type="AlphaFoldDB" id="A0AAQ1P2E4"/>
<keyword evidence="2" id="KW-1185">Reference proteome</keyword>